<dbReference type="Proteomes" id="UP000279259">
    <property type="component" value="Unassembled WGS sequence"/>
</dbReference>
<feature type="region of interest" description="Disordered" evidence="2">
    <location>
        <begin position="781"/>
        <end position="808"/>
    </location>
</feature>
<feature type="compositionally biased region" description="Basic and acidic residues" evidence="2">
    <location>
        <begin position="693"/>
        <end position="713"/>
    </location>
</feature>
<proteinExistence type="predicted"/>
<comment type="caution">
    <text evidence="4">The sequence shown here is derived from an EMBL/GenBank/DDBJ whole genome shotgun (WGS) entry which is preliminary data.</text>
</comment>
<dbReference type="InterPro" id="IPR013083">
    <property type="entry name" value="Znf_RING/FYVE/PHD"/>
</dbReference>
<dbReference type="GO" id="GO:0007265">
    <property type="term" value="P:Ras protein signal transduction"/>
    <property type="evidence" value="ECO:0007669"/>
    <property type="project" value="TreeGrafter"/>
</dbReference>
<feature type="domain" description="UBP-type" evidence="3">
    <location>
        <begin position="449"/>
        <end position="548"/>
    </location>
</feature>
<dbReference type="GO" id="GO:0016567">
    <property type="term" value="P:protein ubiquitination"/>
    <property type="evidence" value="ECO:0007669"/>
    <property type="project" value="TreeGrafter"/>
</dbReference>
<dbReference type="SMART" id="SM00290">
    <property type="entry name" value="ZnF_UBP"/>
    <property type="match status" value="1"/>
</dbReference>
<protein>
    <recommendedName>
        <fullName evidence="3">UBP-type domain-containing protein</fullName>
    </recommendedName>
</protein>
<feature type="compositionally biased region" description="Low complexity" evidence="2">
    <location>
        <begin position="123"/>
        <end position="138"/>
    </location>
</feature>
<feature type="compositionally biased region" description="Low complexity" evidence="2">
    <location>
        <begin position="151"/>
        <end position="162"/>
    </location>
</feature>
<dbReference type="PANTHER" id="PTHR24007:SF7">
    <property type="entry name" value="BRCA1-ASSOCIATED PROTEIN"/>
    <property type="match status" value="1"/>
</dbReference>
<evidence type="ECO:0000256" key="1">
    <source>
        <dbReference type="PROSITE-ProRule" id="PRU00502"/>
    </source>
</evidence>
<feature type="region of interest" description="Disordered" evidence="2">
    <location>
        <begin position="328"/>
        <end position="355"/>
    </location>
</feature>
<dbReference type="GO" id="GO:0005737">
    <property type="term" value="C:cytoplasm"/>
    <property type="evidence" value="ECO:0007669"/>
    <property type="project" value="TreeGrafter"/>
</dbReference>
<dbReference type="InterPro" id="IPR011422">
    <property type="entry name" value="BRAP2/ETP1_RRM"/>
</dbReference>
<dbReference type="GO" id="GO:0061630">
    <property type="term" value="F:ubiquitin protein ligase activity"/>
    <property type="evidence" value="ECO:0007669"/>
    <property type="project" value="TreeGrafter"/>
</dbReference>
<dbReference type="AlphaFoldDB" id="A0A427YKC6"/>
<feature type="region of interest" description="Disordered" evidence="2">
    <location>
        <begin position="552"/>
        <end position="639"/>
    </location>
</feature>
<keyword evidence="5" id="KW-1185">Reference proteome</keyword>
<keyword evidence="1" id="KW-0862">Zinc</keyword>
<organism evidence="4 5">
    <name type="scientific">Saitozyma podzolica</name>
    <dbReference type="NCBI Taxonomy" id="1890683"/>
    <lineage>
        <taxon>Eukaryota</taxon>
        <taxon>Fungi</taxon>
        <taxon>Dikarya</taxon>
        <taxon>Basidiomycota</taxon>
        <taxon>Agaricomycotina</taxon>
        <taxon>Tremellomycetes</taxon>
        <taxon>Tremellales</taxon>
        <taxon>Trimorphomycetaceae</taxon>
        <taxon>Saitozyma</taxon>
    </lineage>
</organism>
<reference evidence="4 5" key="1">
    <citation type="submission" date="2018-11" db="EMBL/GenBank/DDBJ databases">
        <title>Genome sequence of Saitozyma podzolica DSM 27192.</title>
        <authorList>
            <person name="Aliyu H."/>
            <person name="Gorte O."/>
            <person name="Ochsenreither K."/>
        </authorList>
    </citation>
    <scope>NUCLEOTIDE SEQUENCE [LARGE SCALE GENOMIC DNA]</scope>
    <source>
        <strain evidence="4 5">DSM 27192</strain>
    </source>
</reference>
<dbReference type="STRING" id="1890683.A0A427YKC6"/>
<feature type="region of interest" description="Disordered" evidence="2">
    <location>
        <begin position="209"/>
        <end position="228"/>
    </location>
</feature>
<feature type="compositionally biased region" description="Low complexity" evidence="2">
    <location>
        <begin position="427"/>
        <end position="454"/>
    </location>
</feature>
<dbReference type="PANTHER" id="PTHR24007">
    <property type="entry name" value="BRCA1-ASSOCIATED PROTEIN"/>
    <property type="match status" value="1"/>
</dbReference>
<evidence type="ECO:0000259" key="3">
    <source>
        <dbReference type="PROSITE" id="PS50271"/>
    </source>
</evidence>
<feature type="compositionally biased region" description="Low complexity" evidence="2">
    <location>
        <begin position="552"/>
        <end position="565"/>
    </location>
</feature>
<evidence type="ECO:0000313" key="4">
    <source>
        <dbReference type="EMBL" id="RSH91511.1"/>
    </source>
</evidence>
<dbReference type="Pfam" id="PF07576">
    <property type="entry name" value="BRAP2"/>
    <property type="match status" value="1"/>
</dbReference>
<dbReference type="GO" id="GO:0008270">
    <property type="term" value="F:zinc ion binding"/>
    <property type="evidence" value="ECO:0007669"/>
    <property type="project" value="UniProtKB-KW"/>
</dbReference>
<name>A0A427YKC6_9TREE</name>
<keyword evidence="1" id="KW-0863">Zinc-finger</keyword>
<dbReference type="EMBL" id="RSCD01000008">
    <property type="protein sequence ID" value="RSH91511.1"/>
    <property type="molecule type" value="Genomic_DNA"/>
</dbReference>
<dbReference type="InterPro" id="IPR001607">
    <property type="entry name" value="Znf_UBP"/>
</dbReference>
<feature type="region of interest" description="Disordered" evidence="2">
    <location>
        <begin position="53"/>
        <end position="174"/>
    </location>
</feature>
<dbReference type="SUPFAM" id="SSF57850">
    <property type="entry name" value="RING/U-box"/>
    <property type="match status" value="1"/>
</dbReference>
<keyword evidence="1" id="KW-0479">Metal-binding</keyword>
<sequence>MAAHQHLYSLIIAVHPEHENGPGRGVDTAADRSVDWRLGEISVDWVDFTREKSVDRPASSLASASMEGTPTLHEHGSGARAGAASKPGSGSRRKVVGSTPTPSRLVPGSSTTATSVISERHTSNSNSNSHPHSHSTPTTRKKSKSPSDATSSPDSLSLQPLLAHFPGPNPLESSVASGVTQVGRGVVHLFRHAPPPALISSLEAHPLGESSAARHTAEPDPWSGERAEGEDGSLIAILAVPAWMRPADFLEFIGGWSTGLEGVRMIREATTPNRSIVLLKFRDPLQASDFLVIFTGRAFSTLDARETCHPIRIHHLVLHKTDTGVGADTGASSHVSSASLSRSRSASTSVNAGTSGTVSIPAFPPSVYASRAAALPELLHGVPPNSRYELPSCPVCLERLDSTVTGLVTLPVSHLLLSTTAGQVPNAQSKGQLQAQAQAQGQGQGASALGQAGAREGRDGREEILRLTQCSMCDSTENNWICVVCGVVGCGRYEPGKGHARRHWEESGHVLAMELETQRVWDYKGDNYVHRLIQTRNDGKLVELPSASSLVTPISRPLPLSSRPTPNTPSPSPGRPRESDSNSMPPSNARSSSRHHSPSPLAGAGRHRSPDGDVYGYADGDRGGGAETPTEAGPSSNDIDKMSTIEAITLEYSYLLSSQLEAMRQHYESQTSSSLSKLKDLESAESRAAAAECAREEAERAREKAEKKADKATELTRALQANLSAEKAMAQGLTARITKLRDELERRERETKDKDQEVKQLEETVRDLMFSLEAGATIKAAAGGEDAGQGGDLVVVPGDDKKKKKGRK</sequence>
<evidence type="ECO:0000313" key="5">
    <source>
        <dbReference type="Proteomes" id="UP000279259"/>
    </source>
</evidence>
<feature type="compositionally biased region" description="Polar residues" evidence="2">
    <location>
        <begin position="98"/>
        <end position="117"/>
    </location>
</feature>
<feature type="region of interest" description="Disordered" evidence="2">
    <location>
        <begin position="670"/>
        <end position="713"/>
    </location>
</feature>
<accession>A0A427YKC6</accession>
<dbReference type="Pfam" id="PF02148">
    <property type="entry name" value="zf-UBP"/>
    <property type="match status" value="1"/>
</dbReference>
<feature type="compositionally biased region" description="Basic and acidic residues" evidence="2">
    <location>
        <begin position="215"/>
        <end position="228"/>
    </location>
</feature>
<feature type="compositionally biased region" description="Low complexity" evidence="2">
    <location>
        <begin position="331"/>
        <end position="352"/>
    </location>
</feature>
<gene>
    <name evidence="4" type="ORF">EHS25_009810</name>
</gene>
<dbReference type="Gene3D" id="3.30.40.10">
    <property type="entry name" value="Zinc/RING finger domain, C3HC4 (zinc finger)"/>
    <property type="match status" value="1"/>
</dbReference>
<dbReference type="PROSITE" id="PS50271">
    <property type="entry name" value="ZF_UBP"/>
    <property type="match status" value="1"/>
</dbReference>
<dbReference type="OrthoDB" id="273556at2759"/>
<feature type="region of interest" description="Disordered" evidence="2">
    <location>
        <begin position="427"/>
        <end position="457"/>
    </location>
</feature>
<evidence type="ECO:0000256" key="2">
    <source>
        <dbReference type="SAM" id="MobiDB-lite"/>
    </source>
</evidence>